<gene>
    <name evidence="1" type="ORF">HPB49_001304</name>
</gene>
<comment type="caution">
    <text evidence="1">The sequence shown here is derived from an EMBL/GenBank/DDBJ whole genome shotgun (WGS) entry which is preliminary data.</text>
</comment>
<dbReference type="EMBL" id="CM023480">
    <property type="protein sequence ID" value="KAH7970228.1"/>
    <property type="molecule type" value="Genomic_DNA"/>
</dbReference>
<proteinExistence type="predicted"/>
<reference evidence="1" key="1">
    <citation type="submission" date="2020-05" db="EMBL/GenBank/DDBJ databases">
        <title>Large-scale comparative analyses of tick genomes elucidate their genetic diversity and vector capacities.</title>
        <authorList>
            <person name="Jia N."/>
            <person name="Wang J."/>
            <person name="Shi W."/>
            <person name="Du L."/>
            <person name="Sun Y."/>
            <person name="Zhan W."/>
            <person name="Jiang J."/>
            <person name="Wang Q."/>
            <person name="Zhang B."/>
            <person name="Ji P."/>
            <person name="Sakyi L.B."/>
            <person name="Cui X."/>
            <person name="Yuan T."/>
            <person name="Jiang B."/>
            <person name="Yang W."/>
            <person name="Lam T.T.-Y."/>
            <person name="Chang Q."/>
            <person name="Ding S."/>
            <person name="Wang X."/>
            <person name="Zhu J."/>
            <person name="Ruan X."/>
            <person name="Zhao L."/>
            <person name="Wei J."/>
            <person name="Que T."/>
            <person name="Du C."/>
            <person name="Cheng J."/>
            <person name="Dai P."/>
            <person name="Han X."/>
            <person name="Huang E."/>
            <person name="Gao Y."/>
            <person name="Liu J."/>
            <person name="Shao H."/>
            <person name="Ye R."/>
            <person name="Li L."/>
            <person name="Wei W."/>
            <person name="Wang X."/>
            <person name="Wang C."/>
            <person name="Yang T."/>
            <person name="Huo Q."/>
            <person name="Li W."/>
            <person name="Guo W."/>
            <person name="Chen H."/>
            <person name="Zhou L."/>
            <person name="Ni X."/>
            <person name="Tian J."/>
            <person name="Zhou Y."/>
            <person name="Sheng Y."/>
            <person name="Liu T."/>
            <person name="Pan Y."/>
            <person name="Xia L."/>
            <person name="Li J."/>
            <person name="Zhao F."/>
            <person name="Cao W."/>
        </authorList>
    </citation>
    <scope>NUCLEOTIDE SEQUENCE</scope>
    <source>
        <strain evidence="1">Dsil-2018</strain>
    </source>
</reference>
<keyword evidence="2" id="KW-1185">Reference proteome</keyword>
<accession>A0ACB8DHS7</accession>
<sequence>MPNSRFEMRQGHFSALLVCALYRAMSLDSASSLESNATAGLVIFPTFADLESVRDVQEQAYEVHDVADDVQEQVEVGASNKTSLALGPYEVTFDPPRRISVYEKHEVVVQVSFAMPGDRLITVSSADTGVATVDVSKVYLHSETNGNGFNVTVRGVFVSYTKLYFKICELQGDVENHCIELSYVVAVLRMRTVLQKGFPVVVGFLLFLNYINMGCQVDMAAILECLKQPLAPIIGCLCQFIFMPLASYCIGLLILDDPLQWFGIFLLGCSPGGSASNLWTLVFNGDLNLSITMTFISTIASVFMMPLWVFVLGNQMSKDETQAMSIPYVNLIASLAILAVPLAIGLLIQQLRPRLALTLQEFCKPLTIFVLVSLLILTATVQRYIFQLITWQAVVCGALISWSAYIAGTLSALAGGLNRAQIIALAIEVAFQNSGVAIVIMYTSLPRPDSDLVIVPVVYQSILQGVPLYVILVAYRIRAACVSSERAYVSEKALTGAITSKPEMVTATRSEVEGANDA</sequence>
<dbReference type="Proteomes" id="UP000821865">
    <property type="component" value="Chromosome 11"/>
</dbReference>
<evidence type="ECO:0000313" key="1">
    <source>
        <dbReference type="EMBL" id="KAH7970228.1"/>
    </source>
</evidence>
<organism evidence="1 2">
    <name type="scientific">Dermacentor silvarum</name>
    <name type="common">Tick</name>
    <dbReference type="NCBI Taxonomy" id="543639"/>
    <lineage>
        <taxon>Eukaryota</taxon>
        <taxon>Metazoa</taxon>
        <taxon>Ecdysozoa</taxon>
        <taxon>Arthropoda</taxon>
        <taxon>Chelicerata</taxon>
        <taxon>Arachnida</taxon>
        <taxon>Acari</taxon>
        <taxon>Parasitiformes</taxon>
        <taxon>Ixodida</taxon>
        <taxon>Ixodoidea</taxon>
        <taxon>Ixodidae</taxon>
        <taxon>Rhipicephalinae</taxon>
        <taxon>Dermacentor</taxon>
    </lineage>
</organism>
<protein>
    <submittedName>
        <fullName evidence="1">Uncharacterized protein</fullName>
    </submittedName>
</protein>
<name>A0ACB8DHS7_DERSI</name>
<evidence type="ECO:0000313" key="2">
    <source>
        <dbReference type="Proteomes" id="UP000821865"/>
    </source>
</evidence>